<dbReference type="InterPro" id="IPR038766">
    <property type="entry name" value="Membrane_comp_ABC_pdt"/>
</dbReference>
<proteinExistence type="predicted"/>
<keyword evidence="3 6" id="KW-0812">Transmembrane</keyword>
<keyword evidence="10" id="KW-1185">Reference proteome</keyword>
<dbReference type="InterPro" id="IPR049727">
    <property type="entry name" value="YbbP"/>
</dbReference>
<evidence type="ECO:0000259" key="7">
    <source>
        <dbReference type="Pfam" id="PF02687"/>
    </source>
</evidence>
<dbReference type="Pfam" id="PF02687">
    <property type="entry name" value="FtsX"/>
    <property type="match status" value="2"/>
</dbReference>
<feature type="transmembrane region" description="Helical" evidence="6">
    <location>
        <begin position="295"/>
        <end position="317"/>
    </location>
</feature>
<dbReference type="PROSITE" id="PS51257">
    <property type="entry name" value="PROKAR_LIPOPROTEIN"/>
    <property type="match status" value="1"/>
</dbReference>
<evidence type="ECO:0000259" key="8">
    <source>
        <dbReference type="Pfam" id="PF12704"/>
    </source>
</evidence>
<dbReference type="InterPro" id="IPR003838">
    <property type="entry name" value="ABC3_permease_C"/>
</dbReference>
<dbReference type="PANTHER" id="PTHR30287">
    <property type="entry name" value="MEMBRANE COMPONENT OF PREDICTED ABC SUPERFAMILY METABOLITE UPTAKE TRANSPORTER"/>
    <property type="match status" value="1"/>
</dbReference>
<dbReference type="PANTHER" id="PTHR30287:SF1">
    <property type="entry name" value="INNER MEMBRANE PROTEIN"/>
    <property type="match status" value="1"/>
</dbReference>
<reference evidence="9 10" key="1">
    <citation type="submission" date="2016-10" db="EMBL/GenBank/DDBJ databases">
        <authorList>
            <person name="de Groot N.N."/>
        </authorList>
    </citation>
    <scope>NUCLEOTIDE SEQUENCE [LARGE SCALE GENOMIC DNA]</scope>
    <source>
        <strain evidence="9 10">ATCC 29281</strain>
    </source>
</reference>
<evidence type="ECO:0000256" key="1">
    <source>
        <dbReference type="ARBA" id="ARBA00004651"/>
    </source>
</evidence>
<feature type="transmembrane region" description="Helical" evidence="6">
    <location>
        <begin position="450"/>
        <end position="473"/>
    </location>
</feature>
<feature type="transmembrane region" description="Helical" evidence="6">
    <location>
        <begin position="377"/>
        <end position="397"/>
    </location>
</feature>
<sequence length="810" mass="89769">MIWRWFWREWLSPSLLIVWLALTLAVACVLALGTISDRMEQGLSQQSRDFLAGDRVLRASRPVDEAWLQRAEQDRLTVSRQVSFMTMTYAGENAQLAQVKAADDRYPLYGNLQTRPAQLRAAPGTILVAPRLLALLGARVGDQLDIGDTTLRIAGELIQEPDNGFNPFETAPRVLMNMADVARTGAIQPGGRITWRYMFAGESQDIAQYGDWIKPQLKADQRWYGMEDSPGALSKSLQRSQQFLLLSALLTLLLAIAAVTVAMSHYCRTRYDLVAVLKTLGAGRGALRRLIVGQWLSVLALAAVAGSLLGLGFEAVLMRALAPVLPATLPPAGFWPWAWALGTLVLISLLVGLRPYRLLLATQPLRVLRRDVTANVWPLRYYLPAVAVVVIGLLFVLSGGGSLLWSLLGGMVVLALLLGTIGWGSLLVLRRLTLKRLSLRLAINRLLRQPWSTIGQLAAFALSFMLLALLLLLRGDLLDRWQQQLPPDSPNYFVLNITGDQVPAVKDFLIQHQVQPDRFYPIVRARLTEINGRVATELIPEDAPGGGTVNRELNLTWLAELPSHNVLVSGPWPPKQGEVSIEQGVAERLGVSLGDTLTFTGDTQPFSAKVTSFRQVDWESLRPNFFFIFPPGALEHQPQSWLTSFRHTGQDNVITQLNRQFPTLSVLDIGTILKQVGQVLQQVSRALEVMVVLVIFCGVLLLLAQIQVGMGQRRQELMVYRTLGASKKLLRTTLWCEFAVMGLAAGLAAALGAEAALWMLQRKVFDFPWEPNWPLWIGLPPLSALLLSLCGGWLGLRLLRGRALFRRYDA</sequence>
<gene>
    <name evidence="9" type="ORF">SAMN02982996_00321</name>
</gene>
<dbReference type="RefSeq" id="WP_026742807.1">
    <property type="nucleotide sequence ID" value="NZ_FNQS01000001.1"/>
</dbReference>
<dbReference type="STRING" id="71657.SAMN02982996_00321"/>
<keyword evidence="5 6" id="KW-0472">Membrane</keyword>
<dbReference type="eggNOG" id="COG3127">
    <property type="taxonomic scope" value="Bacteria"/>
</dbReference>
<protein>
    <submittedName>
        <fullName evidence="9">Putative ABC transport system permease protein</fullName>
    </submittedName>
</protein>
<comment type="subcellular location">
    <subcellularLocation>
        <location evidence="1">Cell membrane</location>
        <topology evidence="1">Multi-pass membrane protein</topology>
    </subcellularLocation>
</comment>
<feature type="transmembrane region" description="Helical" evidence="6">
    <location>
        <begin position="729"/>
        <end position="753"/>
    </location>
</feature>
<feature type="transmembrane region" description="Helical" evidence="6">
    <location>
        <begin position="403"/>
        <end position="429"/>
    </location>
</feature>
<evidence type="ECO:0000256" key="5">
    <source>
        <dbReference type="ARBA" id="ARBA00023136"/>
    </source>
</evidence>
<dbReference type="AlphaFoldDB" id="A0A1H3W5M7"/>
<dbReference type="InterPro" id="IPR025857">
    <property type="entry name" value="MacB_PCD"/>
</dbReference>
<evidence type="ECO:0000313" key="10">
    <source>
        <dbReference type="Proteomes" id="UP000187280"/>
    </source>
</evidence>
<dbReference type="EMBL" id="FNQS01000001">
    <property type="protein sequence ID" value="SDZ81652.1"/>
    <property type="molecule type" value="Genomic_DNA"/>
</dbReference>
<feature type="transmembrane region" description="Helical" evidence="6">
    <location>
        <begin position="337"/>
        <end position="356"/>
    </location>
</feature>
<dbReference type="Proteomes" id="UP000187280">
    <property type="component" value="Unassembled WGS sequence"/>
</dbReference>
<evidence type="ECO:0000256" key="2">
    <source>
        <dbReference type="ARBA" id="ARBA00022475"/>
    </source>
</evidence>
<keyword evidence="4 6" id="KW-1133">Transmembrane helix</keyword>
<organism evidence="9 10">
    <name type="scientific">Lonsdalea quercina</name>
    <dbReference type="NCBI Taxonomy" id="71657"/>
    <lineage>
        <taxon>Bacteria</taxon>
        <taxon>Pseudomonadati</taxon>
        <taxon>Pseudomonadota</taxon>
        <taxon>Gammaproteobacteria</taxon>
        <taxon>Enterobacterales</taxon>
        <taxon>Pectobacteriaceae</taxon>
        <taxon>Lonsdalea</taxon>
    </lineage>
</organism>
<evidence type="ECO:0000256" key="6">
    <source>
        <dbReference type="SAM" id="Phobius"/>
    </source>
</evidence>
<dbReference type="NCBIfam" id="NF041854">
    <property type="entry name" value="ABC_perm_YbbP"/>
    <property type="match status" value="1"/>
</dbReference>
<name>A0A1H3W5M7_9GAMM</name>
<dbReference type="Pfam" id="PF12704">
    <property type="entry name" value="MacB_PCD"/>
    <property type="match status" value="1"/>
</dbReference>
<feature type="transmembrane region" description="Helical" evidence="6">
    <location>
        <begin position="243"/>
        <end position="263"/>
    </location>
</feature>
<accession>A0A1H3W5M7</accession>
<feature type="domain" description="ABC3 transporter permease C-terminal" evidence="7">
    <location>
        <begin position="247"/>
        <end position="364"/>
    </location>
</feature>
<feature type="domain" description="MacB-like periplasmic core" evidence="8">
    <location>
        <begin position="18"/>
        <end position="185"/>
    </location>
</feature>
<keyword evidence="2" id="KW-1003">Cell membrane</keyword>
<feature type="transmembrane region" description="Helical" evidence="6">
    <location>
        <begin position="773"/>
        <end position="796"/>
    </location>
</feature>
<feature type="domain" description="ABC3 transporter permease C-terminal" evidence="7">
    <location>
        <begin position="689"/>
        <end position="799"/>
    </location>
</feature>
<feature type="transmembrane region" description="Helical" evidence="6">
    <location>
        <begin position="689"/>
        <end position="708"/>
    </location>
</feature>
<evidence type="ECO:0000256" key="4">
    <source>
        <dbReference type="ARBA" id="ARBA00022989"/>
    </source>
</evidence>
<evidence type="ECO:0000313" key="9">
    <source>
        <dbReference type="EMBL" id="SDZ81652.1"/>
    </source>
</evidence>
<evidence type="ECO:0000256" key="3">
    <source>
        <dbReference type="ARBA" id="ARBA00022692"/>
    </source>
</evidence>
<dbReference type="GeneID" id="97763264"/>
<dbReference type="GO" id="GO:0005886">
    <property type="term" value="C:plasma membrane"/>
    <property type="evidence" value="ECO:0007669"/>
    <property type="project" value="UniProtKB-SubCell"/>
</dbReference>